<name>A0A6C0CCK6_9ZZZZ</name>
<dbReference type="AlphaFoldDB" id="A0A6C0CCK6"/>
<accession>A0A6C0CCK6</accession>
<sequence>MTPINYELISEIIFTHDNLFNNLNKDEAKVVSSLCKNAKTNKNVMLSFDRVKAYEYFDKIFDIITHHIMYKKKVKYMEREELSRDFCGRDFCGRDLGDEFSITSRLEYIISDLKKEKENVLNGFRELIVLEFREFIYNYEKARDSFDIKYNLDYCIQYNLVINNLGFYEYYEKHTYDPKHFVLKPDSLYDFVSATAAQT</sequence>
<evidence type="ECO:0000313" key="1">
    <source>
        <dbReference type="EMBL" id="QHT02318.1"/>
    </source>
</evidence>
<proteinExistence type="predicted"/>
<organism evidence="1">
    <name type="scientific">viral metagenome</name>
    <dbReference type="NCBI Taxonomy" id="1070528"/>
    <lineage>
        <taxon>unclassified sequences</taxon>
        <taxon>metagenomes</taxon>
        <taxon>organismal metagenomes</taxon>
    </lineage>
</organism>
<dbReference type="EMBL" id="MN739392">
    <property type="protein sequence ID" value="QHT02318.1"/>
    <property type="molecule type" value="Genomic_DNA"/>
</dbReference>
<reference evidence="1" key="1">
    <citation type="journal article" date="2020" name="Nature">
        <title>Giant virus diversity and host interactions through global metagenomics.</title>
        <authorList>
            <person name="Schulz F."/>
            <person name="Roux S."/>
            <person name="Paez-Espino D."/>
            <person name="Jungbluth S."/>
            <person name="Walsh D.A."/>
            <person name="Denef V.J."/>
            <person name="McMahon K.D."/>
            <person name="Konstantinidis K.T."/>
            <person name="Eloe-Fadrosh E.A."/>
            <person name="Kyrpides N.C."/>
            <person name="Woyke T."/>
        </authorList>
    </citation>
    <scope>NUCLEOTIDE SEQUENCE</scope>
    <source>
        <strain evidence="1">GVMAG-M-3300020565-3</strain>
    </source>
</reference>
<protein>
    <submittedName>
        <fullName evidence="1">Uncharacterized protein</fullName>
    </submittedName>
</protein>